<evidence type="ECO:0000259" key="6">
    <source>
        <dbReference type="Pfam" id="PF10566"/>
    </source>
</evidence>
<gene>
    <name evidence="9" type="ORF">GXP67_23530</name>
</gene>
<accession>A0A6C0GMY0</accession>
<dbReference type="InterPro" id="IPR019563">
    <property type="entry name" value="GH97_catalytic"/>
</dbReference>
<evidence type="ECO:0000256" key="5">
    <source>
        <dbReference type="ARBA" id="ARBA00023295"/>
    </source>
</evidence>
<dbReference type="Pfam" id="PF14509">
    <property type="entry name" value="GH97_C"/>
    <property type="match status" value="1"/>
</dbReference>
<dbReference type="Gene3D" id="2.70.98.10">
    <property type="match status" value="1"/>
</dbReference>
<dbReference type="InterPro" id="IPR029483">
    <property type="entry name" value="GH97_C"/>
</dbReference>
<evidence type="ECO:0000256" key="2">
    <source>
        <dbReference type="ARBA" id="ARBA00011245"/>
    </source>
</evidence>
<dbReference type="GO" id="GO:0016798">
    <property type="term" value="F:hydrolase activity, acting on glycosyl bonds"/>
    <property type="evidence" value="ECO:0007669"/>
    <property type="project" value="UniProtKB-KW"/>
</dbReference>
<dbReference type="InterPro" id="IPR029486">
    <property type="entry name" value="GH97_N"/>
</dbReference>
<dbReference type="EMBL" id="CP048222">
    <property type="protein sequence ID" value="QHT69398.1"/>
    <property type="molecule type" value="Genomic_DNA"/>
</dbReference>
<keyword evidence="5" id="KW-0326">Glycosidase</keyword>
<dbReference type="KEGG" id="rhoz:GXP67_23530"/>
<sequence length="658" mass="74534">MSKLFFIFLLTLTSSVFLFAREIKVKSPDGKIEVRIHQNKQLTYDVLSGQNALLQGSVIDLELENGNSLSAGLAIRAVNRSEVRTEIVPVVPEKRRIIPDRYNQVEIRFRQPYSLLFRVYDDGVAYRIVTHFPDSITIKNEAAIFNFSLTKMIWYPQVQPRTDADVFHTSFEEHYTIKPLDSIPAESLIFTPLLIETSTSAKVLLTESDLVDYPGMFVKNNAGKGFTGEFAPYPLEEKMVGGEFKQWAVTKRAGYIARTKGSRSLPWRVIIISSADTDLPSNDLVYRLGSPTPLTDVSWIQPGKSTEEWIIGSNLYNIPFQAGINTDTYKYYIDFARKFGFERILLDAGWSDAMDLFKITPTLNMDELAAYAKSQGIKLSMWTLAATLDRQLEPALGQFNRWGVDFIMTDFIDRDDQKMVNFHHRVAEACARHKIMLMFHGSFKPAGFSRTWPHALTREGVLGSEYNIWSHRAAPPHNVTLPFIRMVAGPMDYEPGLLQNGTKETFRPIGNYVMSQGTRCHQLAMFVVYDSPMQFFSGNPSTGLQEPEFMELLGNIPTVWDETRILEGKIGEYIITLRKKGTDWYIGSLTNWTGRSLTIKLDFLDEGNYELNAAEDGVNASRYAADYQLIKKKVKKGDTLEIKLAPGGGFGGRIRNVD</sequence>
<keyword evidence="10" id="KW-1185">Reference proteome</keyword>
<evidence type="ECO:0000259" key="8">
    <source>
        <dbReference type="Pfam" id="PF14509"/>
    </source>
</evidence>
<feature type="domain" description="Glycosyl-hydrolase 97 C-terminal oligomerisation" evidence="8">
    <location>
        <begin position="559"/>
        <end position="654"/>
    </location>
</feature>
<dbReference type="PANTHER" id="PTHR35803:SF2">
    <property type="entry name" value="RETAINING ALPHA-GALACTOSIDASE"/>
    <property type="match status" value="1"/>
</dbReference>
<dbReference type="Proteomes" id="UP000480178">
    <property type="component" value="Chromosome"/>
</dbReference>
<dbReference type="Pfam" id="PF10566">
    <property type="entry name" value="Glyco_hydro_97"/>
    <property type="match status" value="1"/>
</dbReference>
<proteinExistence type="predicted"/>
<feature type="domain" description="Glycosyl-hydrolase 97 N-terminal" evidence="7">
    <location>
        <begin position="25"/>
        <end position="291"/>
    </location>
</feature>
<evidence type="ECO:0000256" key="1">
    <source>
        <dbReference type="ARBA" id="ARBA00001913"/>
    </source>
</evidence>
<comment type="cofactor">
    <cofactor evidence="1">
        <name>Ca(2+)</name>
        <dbReference type="ChEBI" id="CHEBI:29108"/>
    </cofactor>
</comment>
<dbReference type="InterPro" id="IPR052720">
    <property type="entry name" value="Glycosyl_hydrolase_97"/>
</dbReference>
<comment type="subunit">
    <text evidence="2">Monomer.</text>
</comment>
<dbReference type="InterPro" id="IPR013780">
    <property type="entry name" value="Glyco_hydro_b"/>
</dbReference>
<dbReference type="Gene3D" id="2.60.40.1180">
    <property type="entry name" value="Golgi alpha-mannosidase II"/>
    <property type="match status" value="1"/>
</dbReference>
<keyword evidence="4" id="KW-0106">Calcium</keyword>
<dbReference type="InterPro" id="IPR017853">
    <property type="entry name" value="GH"/>
</dbReference>
<name>A0A6C0GMY0_9BACT</name>
<dbReference type="Gene3D" id="3.20.20.70">
    <property type="entry name" value="Aldolase class I"/>
    <property type="match status" value="1"/>
</dbReference>
<organism evidence="9 10">
    <name type="scientific">Rhodocytophaga rosea</name>
    <dbReference type="NCBI Taxonomy" id="2704465"/>
    <lineage>
        <taxon>Bacteria</taxon>
        <taxon>Pseudomonadati</taxon>
        <taxon>Bacteroidota</taxon>
        <taxon>Cytophagia</taxon>
        <taxon>Cytophagales</taxon>
        <taxon>Rhodocytophagaceae</taxon>
        <taxon>Rhodocytophaga</taxon>
    </lineage>
</organism>
<evidence type="ECO:0000313" key="10">
    <source>
        <dbReference type="Proteomes" id="UP000480178"/>
    </source>
</evidence>
<evidence type="ECO:0000256" key="3">
    <source>
        <dbReference type="ARBA" id="ARBA00022801"/>
    </source>
</evidence>
<dbReference type="InterPro" id="IPR013785">
    <property type="entry name" value="Aldolase_TIM"/>
</dbReference>
<dbReference type="GO" id="GO:0030246">
    <property type="term" value="F:carbohydrate binding"/>
    <property type="evidence" value="ECO:0007669"/>
    <property type="project" value="InterPro"/>
</dbReference>
<dbReference type="Pfam" id="PF14508">
    <property type="entry name" value="GH97_N"/>
    <property type="match status" value="1"/>
</dbReference>
<keyword evidence="3 9" id="KW-0378">Hydrolase</keyword>
<evidence type="ECO:0000313" key="9">
    <source>
        <dbReference type="EMBL" id="QHT69398.1"/>
    </source>
</evidence>
<dbReference type="PANTHER" id="PTHR35803">
    <property type="entry name" value="GLUCAN 1,4-ALPHA-GLUCOSIDASE SUSB-RELATED"/>
    <property type="match status" value="1"/>
</dbReference>
<reference evidence="9 10" key="1">
    <citation type="submission" date="2020-01" db="EMBL/GenBank/DDBJ databases">
        <authorList>
            <person name="Kim M.K."/>
        </authorList>
    </citation>
    <scope>NUCLEOTIDE SEQUENCE [LARGE SCALE GENOMIC DNA]</scope>
    <source>
        <strain evidence="9 10">172606-1</strain>
    </source>
</reference>
<dbReference type="SUPFAM" id="SSF51445">
    <property type="entry name" value="(Trans)glycosidases"/>
    <property type="match status" value="1"/>
</dbReference>
<dbReference type="AlphaFoldDB" id="A0A6C0GMY0"/>
<dbReference type="InterPro" id="IPR014718">
    <property type="entry name" value="GH-type_carb-bd"/>
</dbReference>
<dbReference type="RefSeq" id="WP_162445387.1">
    <property type="nucleotide sequence ID" value="NZ_CP048222.1"/>
</dbReference>
<feature type="domain" description="Glycosyl-hydrolase 97 catalytic" evidence="6">
    <location>
        <begin position="317"/>
        <end position="461"/>
    </location>
</feature>
<protein>
    <submittedName>
        <fullName evidence="9">Glycoside hydrolase family 97 protein</fullName>
    </submittedName>
</protein>
<evidence type="ECO:0000259" key="7">
    <source>
        <dbReference type="Pfam" id="PF14508"/>
    </source>
</evidence>
<evidence type="ECO:0000256" key="4">
    <source>
        <dbReference type="ARBA" id="ARBA00022837"/>
    </source>
</evidence>